<organism evidence="9">
    <name type="scientific">Ophiorrhiza pumila</name>
    <dbReference type="NCBI Taxonomy" id="157934"/>
    <lineage>
        <taxon>Eukaryota</taxon>
        <taxon>Viridiplantae</taxon>
        <taxon>Streptophyta</taxon>
        <taxon>Embryophyta</taxon>
        <taxon>Tracheophyta</taxon>
        <taxon>Spermatophyta</taxon>
        <taxon>Magnoliopsida</taxon>
        <taxon>eudicotyledons</taxon>
        <taxon>Gunneridae</taxon>
        <taxon>Pentapetalae</taxon>
        <taxon>asterids</taxon>
        <taxon>lamiids</taxon>
        <taxon>Gentianales</taxon>
        <taxon>Rubiaceae</taxon>
        <taxon>Rubioideae</taxon>
        <taxon>Ophiorrhizeae</taxon>
        <taxon>Ophiorrhiza</taxon>
    </lineage>
</organism>
<evidence type="ECO:0000256" key="6">
    <source>
        <dbReference type="ARBA" id="ARBA00023242"/>
    </source>
</evidence>
<evidence type="ECO:0000313" key="9">
    <source>
        <dbReference type="EMBL" id="BAW81590.1"/>
    </source>
</evidence>
<evidence type="ECO:0000256" key="5">
    <source>
        <dbReference type="ARBA" id="ARBA00023163"/>
    </source>
</evidence>
<feature type="domain" description="AP2/ERF" evidence="8">
    <location>
        <begin position="86"/>
        <end position="144"/>
    </location>
</feature>
<dbReference type="EMBL" id="LC171328">
    <property type="protein sequence ID" value="BAW81590.1"/>
    <property type="molecule type" value="mRNA"/>
</dbReference>
<name>A0A1Q2SQG6_9GENT</name>
<keyword evidence="3" id="KW-0805">Transcription regulation</keyword>
<feature type="compositionally biased region" description="Polar residues" evidence="7">
    <location>
        <begin position="171"/>
        <end position="181"/>
    </location>
</feature>
<evidence type="ECO:0000256" key="2">
    <source>
        <dbReference type="ARBA" id="ARBA00022821"/>
    </source>
</evidence>
<dbReference type="CDD" id="cd00018">
    <property type="entry name" value="AP2"/>
    <property type="match status" value="1"/>
</dbReference>
<dbReference type="PRINTS" id="PR00367">
    <property type="entry name" value="ETHRSPELEMNT"/>
</dbReference>
<feature type="region of interest" description="Disordered" evidence="7">
    <location>
        <begin position="166"/>
        <end position="193"/>
    </location>
</feature>
<dbReference type="GO" id="GO:0003700">
    <property type="term" value="F:DNA-binding transcription factor activity"/>
    <property type="evidence" value="ECO:0007669"/>
    <property type="project" value="InterPro"/>
</dbReference>
<proteinExistence type="evidence at transcript level"/>
<keyword evidence="2" id="KW-0611">Plant defense</keyword>
<dbReference type="GO" id="GO:0009873">
    <property type="term" value="P:ethylene-activated signaling pathway"/>
    <property type="evidence" value="ECO:0007669"/>
    <property type="project" value="InterPro"/>
</dbReference>
<evidence type="ECO:0000256" key="4">
    <source>
        <dbReference type="ARBA" id="ARBA00023125"/>
    </source>
</evidence>
<comment type="subcellular location">
    <subcellularLocation>
        <location evidence="1">Nucleus</location>
    </subcellularLocation>
</comment>
<dbReference type="SUPFAM" id="SSF54171">
    <property type="entry name" value="DNA-binding domain"/>
    <property type="match status" value="1"/>
</dbReference>
<dbReference type="InterPro" id="IPR044808">
    <property type="entry name" value="ERF_plant"/>
</dbReference>
<dbReference type="PROSITE" id="PS51032">
    <property type="entry name" value="AP2_ERF"/>
    <property type="match status" value="1"/>
</dbReference>
<gene>
    <name evidence="9" type="primary">erf2</name>
</gene>
<dbReference type="SMART" id="SM00380">
    <property type="entry name" value="AP2"/>
    <property type="match status" value="1"/>
</dbReference>
<dbReference type="GO" id="GO:0006952">
    <property type="term" value="P:defense response"/>
    <property type="evidence" value="ECO:0007669"/>
    <property type="project" value="UniProtKB-KW"/>
</dbReference>
<dbReference type="FunFam" id="3.30.730.10:FF:000001">
    <property type="entry name" value="Ethylene-responsive transcription factor 2"/>
    <property type="match status" value="1"/>
</dbReference>
<dbReference type="InterPro" id="IPR036955">
    <property type="entry name" value="AP2/ERF_dom_sf"/>
</dbReference>
<keyword evidence="6" id="KW-0539">Nucleus</keyword>
<dbReference type="Gene3D" id="3.30.730.10">
    <property type="entry name" value="AP2/ERF domain"/>
    <property type="match status" value="1"/>
</dbReference>
<dbReference type="GO" id="GO:0005634">
    <property type="term" value="C:nucleus"/>
    <property type="evidence" value="ECO:0007669"/>
    <property type="project" value="UniProtKB-SubCell"/>
</dbReference>
<dbReference type="PANTHER" id="PTHR31190:SF102">
    <property type="entry name" value="AP2_ERF DOMAIN-CONTAINING PROTEIN"/>
    <property type="match status" value="1"/>
</dbReference>
<dbReference type="AlphaFoldDB" id="A0A1Q2SQG6"/>
<evidence type="ECO:0000259" key="8">
    <source>
        <dbReference type="PROSITE" id="PS51032"/>
    </source>
</evidence>
<evidence type="ECO:0000256" key="7">
    <source>
        <dbReference type="SAM" id="MobiDB-lite"/>
    </source>
</evidence>
<keyword evidence="4" id="KW-0238">DNA-binding</keyword>
<accession>A0A1Q2SQG6</accession>
<reference evidence="9" key="1">
    <citation type="journal article" date="2016" name="Front. Plant Sci.">
        <title>Function of AP2/ERF Transcription Factors Involved in the Regulation of Specialized Metabolism in Ophiorrhiza pumila Revealed by Transcriptomics and Metabolomics.</title>
        <authorList>
            <person name="Udomsom N."/>
            <person name="Rai A."/>
            <person name="Suzuki H."/>
            <person name="Okuyama J."/>
            <person name="Imai R."/>
            <person name="Mori T."/>
            <person name="Nakabayashi R."/>
            <person name="Saito K."/>
            <person name="Yamazaki M."/>
        </authorList>
    </citation>
    <scope>NUCLEOTIDE SEQUENCE</scope>
    <source>
        <strain evidence="9">OP30</strain>
    </source>
</reference>
<sequence>MISISDLAILESIHQQLVNDYAFSDIFPGMNTFGDDPTLYDNKPTIIDDDDQTLLANNYEYDKKVLAAAAAASGKNVSLTTGDWTRYRGVRRRPWGKFAAEIRDPKKRGSRIWLGTYETPEDAALAYDGAAFRMRGARAMLNFPHLIGSNMSNLPERVMSRLRRRSIPEKPSNSSCSEGNGTSSTTPKKRKST</sequence>
<keyword evidence="5" id="KW-0804">Transcription</keyword>
<dbReference type="PANTHER" id="PTHR31190">
    <property type="entry name" value="DNA-BINDING DOMAIN"/>
    <property type="match status" value="1"/>
</dbReference>
<dbReference type="InterPro" id="IPR016177">
    <property type="entry name" value="DNA-bd_dom_sf"/>
</dbReference>
<evidence type="ECO:0000256" key="1">
    <source>
        <dbReference type="ARBA" id="ARBA00004123"/>
    </source>
</evidence>
<evidence type="ECO:0000256" key="3">
    <source>
        <dbReference type="ARBA" id="ARBA00023015"/>
    </source>
</evidence>
<dbReference type="InterPro" id="IPR001471">
    <property type="entry name" value="AP2/ERF_dom"/>
</dbReference>
<dbReference type="GO" id="GO:0003677">
    <property type="term" value="F:DNA binding"/>
    <property type="evidence" value="ECO:0007669"/>
    <property type="project" value="UniProtKB-KW"/>
</dbReference>
<protein>
    <submittedName>
        <fullName evidence="9">Ethylene response factor 2</fullName>
    </submittedName>
</protein>
<dbReference type="Pfam" id="PF00847">
    <property type="entry name" value="AP2"/>
    <property type="match status" value="1"/>
</dbReference>